<dbReference type="OrthoDB" id="20872at2759"/>
<dbReference type="InterPro" id="IPR010730">
    <property type="entry name" value="HET"/>
</dbReference>
<evidence type="ECO:0000259" key="1">
    <source>
        <dbReference type="Pfam" id="PF06985"/>
    </source>
</evidence>
<reference evidence="3" key="1">
    <citation type="journal article" date="2020" name="Stud. Mycol.">
        <title>101 Dothideomycetes genomes: a test case for predicting lifestyles and emergence of pathogens.</title>
        <authorList>
            <person name="Haridas S."/>
            <person name="Albert R."/>
            <person name="Binder M."/>
            <person name="Bloem J."/>
            <person name="Labutti K."/>
            <person name="Salamov A."/>
            <person name="Andreopoulos B."/>
            <person name="Baker S."/>
            <person name="Barry K."/>
            <person name="Bills G."/>
            <person name="Bluhm B."/>
            <person name="Cannon C."/>
            <person name="Castanera R."/>
            <person name="Culley D."/>
            <person name="Daum C."/>
            <person name="Ezra D."/>
            <person name="Gonzalez J."/>
            <person name="Henrissat B."/>
            <person name="Kuo A."/>
            <person name="Liang C."/>
            <person name="Lipzen A."/>
            <person name="Lutzoni F."/>
            <person name="Magnuson J."/>
            <person name="Mondo S."/>
            <person name="Nolan M."/>
            <person name="Ohm R."/>
            <person name="Pangilinan J."/>
            <person name="Park H.-J."/>
            <person name="Ramirez L."/>
            <person name="Alfaro M."/>
            <person name="Sun H."/>
            <person name="Tritt A."/>
            <person name="Yoshinaga Y."/>
            <person name="Zwiers L.-H."/>
            <person name="Turgeon B."/>
            <person name="Goodwin S."/>
            <person name="Spatafora J."/>
            <person name="Crous P."/>
            <person name="Grigoriev I."/>
        </authorList>
    </citation>
    <scope>NUCLEOTIDE SEQUENCE</scope>
    <source>
        <strain evidence="3">CBS 130266</strain>
    </source>
</reference>
<feature type="domain" description="Heterokaryon incompatibility" evidence="1">
    <location>
        <begin position="22"/>
        <end position="154"/>
    </location>
</feature>
<dbReference type="Pfam" id="PF26640">
    <property type="entry name" value="DUF8212"/>
    <property type="match status" value="1"/>
</dbReference>
<evidence type="ECO:0000313" key="3">
    <source>
        <dbReference type="EMBL" id="KAF2430770.1"/>
    </source>
</evidence>
<keyword evidence="4" id="KW-1185">Reference proteome</keyword>
<evidence type="ECO:0000313" key="4">
    <source>
        <dbReference type="Proteomes" id="UP000800235"/>
    </source>
</evidence>
<name>A0A9P4NSC1_9PEZI</name>
<proteinExistence type="predicted"/>
<dbReference type="PANTHER" id="PTHR10622">
    <property type="entry name" value="HET DOMAIN-CONTAINING PROTEIN"/>
    <property type="match status" value="1"/>
</dbReference>
<dbReference type="Proteomes" id="UP000800235">
    <property type="component" value="Unassembled WGS sequence"/>
</dbReference>
<dbReference type="InterPro" id="IPR058525">
    <property type="entry name" value="DUF8212"/>
</dbReference>
<gene>
    <name evidence="3" type="ORF">EJ08DRAFT_588468</name>
</gene>
<evidence type="ECO:0000259" key="2">
    <source>
        <dbReference type="Pfam" id="PF26640"/>
    </source>
</evidence>
<accession>A0A9P4NSC1</accession>
<organism evidence="3 4">
    <name type="scientific">Tothia fuscella</name>
    <dbReference type="NCBI Taxonomy" id="1048955"/>
    <lineage>
        <taxon>Eukaryota</taxon>
        <taxon>Fungi</taxon>
        <taxon>Dikarya</taxon>
        <taxon>Ascomycota</taxon>
        <taxon>Pezizomycotina</taxon>
        <taxon>Dothideomycetes</taxon>
        <taxon>Pleosporomycetidae</taxon>
        <taxon>Venturiales</taxon>
        <taxon>Cylindrosympodiaceae</taxon>
        <taxon>Tothia</taxon>
    </lineage>
</organism>
<dbReference type="Pfam" id="PF06985">
    <property type="entry name" value="HET"/>
    <property type="match status" value="1"/>
</dbReference>
<protein>
    <submittedName>
        <fullName evidence="3">HET-domain-containing protein</fullName>
    </submittedName>
</protein>
<dbReference type="EMBL" id="MU007036">
    <property type="protein sequence ID" value="KAF2430770.1"/>
    <property type="molecule type" value="Genomic_DNA"/>
</dbReference>
<dbReference type="PANTHER" id="PTHR10622:SF10">
    <property type="entry name" value="HET DOMAIN-CONTAINING PROTEIN"/>
    <property type="match status" value="1"/>
</dbReference>
<feature type="domain" description="DUF8212" evidence="2">
    <location>
        <begin position="243"/>
        <end position="270"/>
    </location>
</feature>
<dbReference type="AlphaFoldDB" id="A0A9P4NSC1"/>
<sequence>MRLINTTTLELEEISDARRPMYAILSHTWGNAEVSYQDLLRRHEDSSIGFKSGFEKITFTCFQARKDNLKYAWIDTCCIDKSSSAELTEAINSMYTWYRDARVCYAYLADVNIDSSELQDLAESDMLLDLAELPLHARVFLSSKWMTRGWTLQELLAPNHVRFYSYAWQYMSEKSLLTRLLSKGTKIDKHVLEKSYVVEWNDSIAKRMPWAANRKTTRVEDLAYCQLGIFGVSMPLLYGEGENAFIRLQEEIIRTSSDQTIFVWERSNSVVTGSRLLAPSPAKFRAGGRVLRWYDERLGSGEPFAMTNLGLEIRLPLIDITPTDKRGTSRSYTALLACRYTDDFRGPIGLHLIQKTPGGAFEVAQTKQHSVVDLPTASIVPHSCRIYITRYIPRRLRQPQLDSSVECWI</sequence>
<comment type="caution">
    <text evidence="3">The sequence shown here is derived from an EMBL/GenBank/DDBJ whole genome shotgun (WGS) entry which is preliminary data.</text>
</comment>